<sequence>MNLNDFQQFLTNFQQNDNEIIQKSTEIYQLALSENISGIITLHFQNILSFASPNLVAMSIILLKRAFIPNNSSNLLNGLKEETIDFISTTLPDLFLNENLTPHLFSLLVDTASLIATFLMEKNYMLGFIPKLVKIVKMMSPIFSPPAMNCIVQCNNYNPLVNFELKEDGHIIISLGDVYTIIEIALMNGFSIDFTISALRMLFSFYNQMKQLSEFAPAISEIYSKLPSEQLIIALSDLSIFLEENDNVIYFAQTLPILMQSLLSIVTNNNNGDDNSIRIQTIVISIFTRLAKHFDVEFNPFLIEVTKSVLIASCHFPEEASDDIDSNAPYSDLAIFILSEIFSSRTTYPSLVLTFAKEMIQRNEWNCRRSGISAIHKLLLSCETGLDTYLDDILSIIKDHFTDPNYICRFYSFCALSELCESYSIFLSQYAQILIPLIVSILKAENSHEVKVTELKSIDSICKYSSSESILPMAQSLIGELLPQIQDPGTTPIEQLTILKCISTITLATGINFDQFYPSSMGWLKTAMSQISPGTENLIRIETIKTIPLIGRTVDLQLFQVDAVEFMNSLLQNDFSTIGEDEKKSILFAMKEMSEILPREIFFQFLPLIFNLLGNTISTEFEEEVFPLTYDMSSLTDRIKTASRDSNSIVTYSRSQLSLYSDCIDVMIKLIETLKEITIPFIRPISKVVAKFIGFSSYPPLQISSIRLYHSLINLYREHDAQVLSLFLPYVKKILFPIASNLLQNSTNIIRICFDLLANAIGDQFNEDFLILVNNIFIQLRLKRNMTIQKGQTENAPDLLLLDELEISIENFVKILLQKFPQNMIQFYPELLHSRCLIFNLLFMTDLYQVSLSNSSNIIDLSQLINLIFESINSSRMNLSYAAFISLSKIIQVIPIDQNLITQSIDKIIFIFHEYEEDEDNSTQKAVDGAIITLSAIIKIAYGKIDLSSIIQVWFNQMPILLDSSDSNIAFEVLCILVNDKNPQVLNSSSISQLLHCCSAAIKKKNISNEIRNQIIFITKELCTNDELHDLVQEAVSSLNVEDRKHIQNVII</sequence>
<dbReference type="InterPro" id="IPR011989">
    <property type="entry name" value="ARM-like"/>
</dbReference>
<comment type="caution">
    <text evidence="1">The sequence shown here is derived from an EMBL/GenBank/DDBJ whole genome shotgun (WGS) entry which is preliminary data.</text>
</comment>
<dbReference type="SUPFAM" id="SSF48371">
    <property type="entry name" value="ARM repeat"/>
    <property type="match status" value="1"/>
</dbReference>
<dbReference type="EMBL" id="JAPFFF010000005">
    <property type="protein sequence ID" value="KAK8890009.1"/>
    <property type="molecule type" value="Genomic_DNA"/>
</dbReference>
<accession>A0ABR2KFV4</accession>
<evidence type="ECO:0000313" key="1">
    <source>
        <dbReference type="EMBL" id="KAK8890009.1"/>
    </source>
</evidence>
<name>A0ABR2KFV4_9EUKA</name>
<evidence type="ECO:0008006" key="3">
    <source>
        <dbReference type="Google" id="ProtNLM"/>
    </source>
</evidence>
<dbReference type="InterPro" id="IPR016024">
    <property type="entry name" value="ARM-type_fold"/>
</dbReference>
<evidence type="ECO:0000313" key="2">
    <source>
        <dbReference type="Proteomes" id="UP001470230"/>
    </source>
</evidence>
<gene>
    <name evidence="1" type="ORF">M9Y10_034768</name>
</gene>
<reference evidence="1 2" key="1">
    <citation type="submission" date="2024-04" db="EMBL/GenBank/DDBJ databases">
        <title>Tritrichomonas musculus Genome.</title>
        <authorList>
            <person name="Alves-Ferreira E."/>
            <person name="Grigg M."/>
            <person name="Lorenzi H."/>
            <person name="Galac M."/>
        </authorList>
    </citation>
    <scope>NUCLEOTIDE SEQUENCE [LARGE SCALE GENOMIC DNA]</scope>
    <source>
        <strain evidence="1 2">EAF2021</strain>
    </source>
</reference>
<keyword evidence="2" id="KW-1185">Reference proteome</keyword>
<dbReference type="Gene3D" id="1.25.10.10">
    <property type="entry name" value="Leucine-rich Repeat Variant"/>
    <property type="match status" value="1"/>
</dbReference>
<protein>
    <recommendedName>
        <fullName evidence="3">Importin N-terminal domain-containing protein</fullName>
    </recommendedName>
</protein>
<organism evidence="1 2">
    <name type="scientific">Tritrichomonas musculus</name>
    <dbReference type="NCBI Taxonomy" id="1915356"/>
    <lineage>
        <taxon>Eukaryota</taxon>
        <taxon>Metamonada</taxon>
        <taxon>Parabasalia</taxon>
        <taxon>Tritrichomonadida</taxon>
        <taxon>Tritrichomonadidae</taxon>
        <taxon>Tritrichomonas</taxon>
    </lineage>
</organism>
<proteinExistence type="predicted"/>
<dbReference type="Proteomes" id="UP001470230">
    <property type="component" value="Unassembled WGS sequence"/>
</dbReference>